<dbReference type="EMBL" id="AAWS01000096">
    <property type="protein sequence ID" value="EAY23921.1"/>
    <property type="molecule type" value="Genomic_DNA"/>
</dbReference>
<sequence length="43" mass="5035">MQASEVFLTFYKKALYFGGRLEWLVRQVVISPKQSTHKQFANS</sequence>
<organism evidence="1 2">
    <name type="scientific">Microscilla marina ATCC 23134</name>
    <dbReference type="NCBI Taxonomy" id="313606"/>
    <lineage>
        <taxon>Bacteria</taxon>
        <taxon>Pseudomonadati</taxon>
        <taxon>Bacteroidota</taxon>
        <taxon>Cytophagia</taxon>
        <taxon>Cytophagales</taxon>
        <taxon>Microscillaceae</taxon>
        <taxon>Microscilla</taxon>
    </lineage>
</organism>
<reference evidence="1 2" key="1">
    <citation type="submission" date="2007-01" db="EMBL/GenBank/DDBJ databases">
        <authorList>
            <person name="Haygood M."/>
            <person name="Podell S."/>
            <person name="Anderson C."/>
            <person name="Hopkinson B."/>
            <person name="Roe K."/>
            <person name="Barbeau K."/>
            <person name="Gaasterland T."/>
            <person name="Ferriera S."/>
            <person name="Johnson J."/>
            <person name="Kravitz S."/>
            <person name="Beeson K."/>
            <person name="Sutton G."/>
            <person name="Rogers Y.-H."/>
            <person name="Friedman R."/>
            <person name="Frazier M."/>
            <person name="Venter J.C."/>
        </authorList>
    </citation>
    <scope>NUCLEOTIDE SEQUENCE [LARGE SCALE GENOMIC DNA]</scope>
    <source>
        <strain evidence="1 2">ATCC 23134</strain>
    </source>
</reference>
<dbReference type="Proteomes" id="UP000004095">
    <property type="component" value="Unassembled WGS sequence"/>
</dbReference>
<protein>
    <submittedName>
        <fullName evidence="1">Uncharacterized protein</fullName>
    </submittedName>
</protein>
<gene>
    <name evidence="1" type="ORF">M23134_00351</name>
</gene>
<keyword evidence="2" id="KW-1185">Reference proteome</keyword>
<evidence type="ECO:0000313" key="1">
    <source>
        <dbReference type="EMBL" id="EAY23921.1"/>
    </source>
</evidence>
<comment type="caution">
    <text evidence="1">The sequence shown here is derived from an EMBL/GenBank/DDBJ whole genome shotgun (WGS) entry which is preliminary data.</text>
</comment>
<accession>A2A0A5</accession>
<dbReference type="AlphaFoldDB" id="A2A0A5"/>
<evidence type="ECO:0000313" key="2">
    <source>
        <dbReference type="Proteomes" id="UP000004095"/>
    </source>
</evidence>
<name>A2A0A5_MICM2</name>
<proteinExistence type="predicted"/>